<organism evidence="1 2">
    <name type="scientific">Cnephaeus nilssonii</name>
    <name type="common">Northern bat</name>
    <name type="synonym">Eptesicus nilssonii</name>
    <dbReference type="NCBI Taxonomy" id="3371016"/>
    <lineage>
        <taxon>Eukaryota</taxon>
        <taxon>Metazoa</taxon>
        <taxon>Chordata</taxon>
        <taxon>Craniata</taxon>
        <taxon>Vertebrata</taxon>
        <taxon>Euteleostomi</taxon>
        <taxon>Mammalia</taxon>
        <taxon>Eutheria</taxon>
        <taxon>Laurasiatheria</taxon>
        <taxon>Chiroptera</taxon>
        <taxon>Yangochiroptera</taxon>
        <taxon>Vespertilionidae</taxon>
        <taxon>Cnephaeus</taxon>
    </lineage>
</organism>
<proteinExistence type="predicted"/>
<reference evidence="1" key="1">
    <citation type="submission" date="2023-06" db="EMBL/GenBank/DDBJ databases">
        <title>Reference genome for the Northern bat (Eptesicus nilssonii), a most northern bat species.</title>
        <authorList>
            <person name="Laine V.N."/>
            <person name="Pulliainen A.T."/>
            <person name="Lilley T.M."/>
        </authorList>
    </citation>
    <scope>NUCLEOTIDE SEQUENCE</scope>
    <source>
        <strain evidence="1">BLF_Eptnil</strain>
        <tissue evidence="1">Kidney</tissue>
    </source>
</reference>
<name>A0AA40HJJ1_CNENI</name>
<evidence type="ECO:0000313" key="2">
    <source>
        <dbReference type="Proteomes" id="UP001177744"/>
    </source>
</evidence>
<keyword evidence="2" id="KW-1185">Reference proteome</keyword>
<protein>
    <submittedName>
        <fullName evidence="1">Uncharacterized protein</fullName>
    </submittedName>
</protein>
<evidence type="ECO:0000313" key="1">
    <source>
        <dbReference type="EMBL" id="KAK1332037.1"/>
    </source>
</evidence>
<dbReference type="Proteomes" id="UP001177744">
    <property type="component" value="Unassembled WGS sequence"/>
</dbReference>
<sequence>MSENKKHFTQLTDHCGFHDKLLHDNRNEDDFIIPRPNAASAAATELPGCWDHQLIPSRCRCCWGLRH</sequence>
<dbReference type="AlphaFoldDB" id="A0AA40HJJ1"/>
<dbReference type="EMBL" id="JAULJE010000019">
    <property type="protein sequence ID" value="KAK1332037.1"/>
    <property type="molecule type" value="Genomic_DNA"/>
</dbReference>
<comment type="caution">
    <text evidence="1">The sequence shown here is derived from an EMBL/GenBank/DDBJ whole genome shotgun (WGS) entry which is preliminary data.</text>
</comment>
<accession>A0AA40HJJ1</accession>
<gene>
    <name evidence="1" type="ORF">QTO34_007716</name>
</gene>